<feature type="chain" id="PRO_5045269458" evidence="1">
    <location>
        <begin position="20"/>
        <end position="185"/>
    </location>
</feature>
<dbReference type="EMBL" id="CP134146">
    <property type="protein sequence ID" value="WNC69331.1"/>
    <property type="molecule type" value="Genomic_DNA"/>
</dbReference>
<reference evidence="3" key="1">
    <citation type="submission" date="2023-09" db="EMBL/GenBank/DDBJ databases">
        <authorList>
            <person name="Li S."/>
            <person name="Li X."/>
            <person name="Zhang C."/>
            <person name="Zhao Z."/>
        </authorList>
    </citation>
    <scope>NUCLEOTIDE SEQUENCE [LARGE SCALE GENOMIC DNA]</scope>
    <source>
        <strain evidence="3">SQ345</strain>
    </source>
</reference>
<proteinExistence type="predicted"/>
<evidence type="ECO:0000256" key="1">
    <source>
        <dbReference type="SAM" id="SignalP"/>
    </source>
</evidence>
<protein>
    <submittedName>
        <fullName evidence="2">YSC84-related protein</fullName>
    </submittedName>
</protein>
<keyword evidence="3" id="KW-1185">Reference proteome</keyword>
<feature type="signal peptide" evidence="1">
    <location>
        <begin position="1"/>
        <end position="19"/>
    </location>
</feature>
<keyword evidence="1" id="KW-0732">Signal</keyword>
<accession>A0ABY9TKG4</accession>
<dbReference type="Proteomes" id="UP001248581">
    <property type="component" value="Chromosome"/>
</dbReference>
<evidence type="ECO:0000313" key="2">
    <source>
        <dbReference type="EMBL" id="WNC69331.1"/>
    </source>
</evidence>
<sequence length="185" mass="19174">MLMKKLIVLLATVVLSACSATGDTPGEQKAAIAAMNNQVIADVEKASPGAMNHIKSAPGYATFSNAQINLIFVAAGGGYGVVNNNQTGAKTYMDMYEGGIGFGLGAKDFRAVFVFNTAKSMNMFVEEGWAFGAEADAAAKADEKGGEVGGGVTIGDITVYQLTETGLAIQATVKGTKYVKNEELN</sequence>
<name>A0ABY9TKG4_9GAMM</name>
<gene>
    <name evidence="2" type="ORF">RI845_04050</name>
</gene>
<dbReference type="PROSITE" id="PS51257">
    <property type="entry name" value="PROKAR_LIPOPROTEIN"/>
    <property type="match status" value="1"/>
</dbReference>
<dbReference type="RefSeq" id="WP_348388474.1">
    <property type="nucleotide sequence ID" value="NZ_CP134146.1"/>
</dbReference>
<evidence type="ECO:0000313" key="3">
    <source>
        <dbReference type="Proteomes" id="UP001248581"/>
    </source>
</evidence>
<organism evidence="2 3">
    <name type="scientific">Thalassotalea nanhaiensis</name>
    <dbReference type="NCBI Taxonomy" id="3065648"/>
    <lineage>
        <taxon>Bacteria</taxon>
        <taxon>Pseudomonadati</taxon>
        <taxon>Pseudomonadota</taxon>
        <taxon>Gammaproteobacteria</taxon>
        <taxon>Alteromonadales</taxon>
        <taxon>Colwelliaceae</taxon>
        <taxon>Thalassotalea</taxon>
    </lineage>
</organism>